<gene>
    <name evidence="3" type="ORF">EDB81DRAFT_322840</name>
</gene>
<keyword evidence="4" id="KW-1185">Reference proteome</keyword>
<feature type="chain" id="PRO_5040167099" evidence="2">
    <location>
        <begin position="26"/>
        <end position="419"/>
    </location>
</feature>
<evidence type="ECO:0000313" key="3">
    <source>
        <dbReference type="EMBL" id="KAH7160655.1"/>
    </source>
</evidence>
<sequence>MKWPRASWGLLALASGGVLPPTAHGQRTERCLACVPEHVRDQVAVGFDLGQSYGTSAAYFHNGSAIKLAKVTASSRYKALIRNAAQFEPPHTNESQSLEQYFQQFIHSATRFLRILGFHISPLDPSEAAIILADVILALKEESEAALGMPIASVSVAAPWLRAWQNETPDTHPINEALLLAGLKPFSSVEIEQPVYITETQAILLASGRQFCQPSGSYEHPRQNEDEARNQAVFLISYTKDTVYTGIQSAQCFPTNPRYEVTRGRLTNGGNVFPDENSNPVFWSNEMVFIIHDLIEDFTWYNEQVAGSNRTGILIFAGEGGDLPALQEVALEMVELFDSGTMKGYRDLQVIQPENTTFAAAKGAAMWSRLRLEAAHYCRTSECGRGDQPFSPLDGIGQESCGSTPSSSIDDDEDVWLDI</sequence>
<comment type="caution">
    <text evidence="3">The sequence shown here is derived from an EMBL/GenBank/DDBJ whole genome shotgun (WGS) entry which is preliminary data.</text>
</comment>
<reference evidence="3" key="1">
    <citation type="journal article" date="2021" name="Nat. Commun.">
        <title>Genetic determinants of endophytism in the Arabidopsis root mycobiome.</title>
        <authorList>
            <person name="Mesny F."/>
            <person name="Miyauchi S."/>
            <person name="Thiergart T."/>
            <person name="Pickel B."/>
            <person name="Atanasova L."/>
            <person name="Karlsson M."/>
            <person name="Huettel B."/>
            <person name="Barry K.W."/>
            <person name="Haridas S."/>
            <person name="Chen C."/>
            <person name="Bauer D."/>
            <person name="Andreopoulos W."/>
            <person name="Pangilinan J."/>
            <person name="LaButti K."/>
            <person name="Riley R."/>
            <person name="Lipzen A."/>
            <person name="Clum A."/>
            <person name="Drula E."/>
            <person name="Henrissat B."/>
            <person name="Kohler A."/>
            <person name="Grigoriev I.V."/>
            <person name="Martin F.M."/>
            <person name="Hacquard S."/>
        </authorList>
    </citation>
    <scope>NUCLEOTIDE SEQUENCE</scope>
    <source>
        <strain evidence="3">MPI-CAGE-AT-0147</strain>
    </source>
</reference>
<protein>
    <submittedName>
        <fullName evidence="3">Uncharacterized protein</fullName>
    </submittedName>
</protein>
<evidence type="ECO:0000256" key="2">
    <source>
        <dbReference type="SAM" id="SignalP"/>
    </source>
</evidence>
<keyword evidence="2" id="KW-0732">Signal</keyword>
<feature type="region of interest" description="Disordered" evidence="1">
    <location>
        <begin position="389"/>
        <end position="413"/>
    </location>
</feature>
<evidence type="ECO:0000313" key="4">
    <source>
        <dbReference type="Proteomes" id="UP000738349"/>
    </source>
</evidence>
<evidence type="ECO:0000256" key="1">
    <source>
        <dbReference type="SAM" id="MobiDB-lite"/>
    </source>
</evidence>
<organism evidence="3 4">
    <name type="scientific">Dactylonectria macrodidyma</name>
    <dbReference type="NCBI Taxonomy" id="307937"/>
    <lineage>
        <taxon>Eukaryota</taxon>
        <taxon>Fungi</taxon>
        <taxon>Dikarya</taxon>
        <taxon>Ascomycota</taxon>
        <taxon>Pezizomycotina</taxon>
        <taxon>Sordariomycetes</taxon>
        <taxon>Hypocreomycetidae</taxon>
        <taxon>Hypocreales</taxon>
        <taxon>Nectriaceae</taxon>
        <taxon>Dactylonectria</taxon>
    </lineage>
</organism>
<feature type="signal peptide" evidence="2">
    <location>
        <begin position="1"/>
        <end position="25"/>
    </location>
</feature>
<dbReference type="AlphaFoldDB" id="A0A9P9FGH7"/>
<dbReference type="EMBL" id="JAGMUV010000004">
    <property type="protein sequence ID" value="KAH7160655.1"/>
    <property type="molecule type" value="Genomic_DNA"/>
</dbReference>
<dbReference type="Proteomes" id="UP000738349">
    <property type="component" value="Unassembled WGS sequence"/>
</dbReference>
<name>A0A9P9FGH7_9HYPO</name>
<accession>A0A9P9FGH7</accession>
<proteinExistence type="predicted"/>
<dbReference type="OrthoDB" id="3643156at2759"/>